<dbReference type="STRING" id="1004156.AYP45_08630"/>
<sequence length="235" mass="27118">MQKKPIKKNKRTEYLRQEAYCYYAAGEFNKAIAKLEALPKDSAVTALLTKINQAIEDGIHGKISEELVDDEPLSSLALGLSAMARKHLNKCEFKGTDERSREKGLFQQNDYDQIKKLLDNIKGRRPRDRAEYQLSLAALSEKMPDFEKHTQMHTYLMWYFASLAEAAMSENIEVDVVRCYCIESLRFHSPFPRKKLEDAWALLLGTYLSKNIGPSVLLRKAYEGEPLFWLFKKKS</sequence>
<proteinExistence type="predicted"/>
<gene>
    <name evidence="1" type="ORF">AYP45_08630</name>
</gene>
<accession>A0A1V4ATS9</accession>
<dbReference type="Proteomes" id="UP000189681">
    <property type="component" value="Unassembled WGS sequence"/>
</dbReference>
<organism evidence="1 2">
    <name type="scientific">Candidatus Brocadia carolinensis</name>
    <dbReference type="NCBI Taxonomy" id="1004156"/>
    <lineage>
        <taxon>Bacteria</taxon>
        <taxon>Pseudomonadati</taxon>
        <taxon>Planctomycetota</taxon>
        <taxon>Candidatus Brocadiia</taxon>
        <taxon>Candidatus Brocadiales</taxon>
        <taxon>Candidatus Brocadiaceae</taxon>
        <taxon>Candidatus Brocadia</taxon>
    </lineage>
</organism>
<dbReference type="EMBL" id="AYTS01000076">
    <property type="protein sequence ID" value="OOP56538.1"/>
    <property type="molecule type" value="Genomic_DNA"/>
</dbReference>
<protein>
    <submittedName>
        <fullName evidence="1">Uncharacterized protein</fullName>
    </submittedName>
</protein>
<name>A0A1V4ATS9_9BACT</name>
<evidence type="ECO:0000313" key="2">
    <source>
        <dbReference type="Proteomes" id="UP000189681"/>
    </source>
</evidence>
<evidence type="ECO:0000313" key="1">
    <source>
        <dbReference type="EMBL" id="OOP56538.1"/>
    </source>
</evidence>
<reference evidence="1 2" key="1">
    <citation type="journal article" date="2017" name="Water Res.">
        <title>Discovery and metagenomic analysis of an anammox bacterial enrichment related to Candidatus "Brocadia caroliniensis" in a full-scale glycerol-fed nitritation-denitritation separate centrate treatment process.</title>
        <authorList>
            <person name="Park H."/>
            <person name="Brotto A.C."/>
            <person name="van Loosdrecht M.C."/>
            <person name="Chandran K."/>
        </authorList>
    </citation>
    <scope>NUCLEOTIDE SEQUENCE [LARGE SCALE GENOMIC DNA]</scope>
    <source>
        <strain evidence="1">26THWARD</strain>
    </source>
</reference>
<comment type="caution">
    <text evidence="1">The sequence shown here is derived from an EMBL/GenBank/DDBJ whole genome shotgun (WGS) entry which is preliminary data.</text>
</comment>
<dbReference type="AlphaFoldDB" id="A0A1V4ATS9"/>